<feature type="domain" description="HTH lacI-type" evidence="4">
    <location>
        <begin position="16"/>
        <end position="70"/>
    </location>
</feature>
<dbReference type="Pfam" id="PF00356">
    <property type="entry name" value="LacI"/>
    <property type="match status" value="1"/>
</dbReference>
<dbReference type="PROSITE" id="PS00356">
    <property type="entry name" value="HTH_LACI_1"/>
    <property type="match status" value="1"/>
</dbReference>
<dbReference type="Gene3D" id="3.40.50.2300">
    <property type="match status" value="2"/>
</dbReference>
<comment type="caution">
    <text evidence="5">The sequence shown here is derived from an EMBL/GenBank/DDBJ whole genome shotgun (WGS) entry which is preliminary data.</text>
</comment>
<proteinExistence type="predicted"/>
<keyword evidence="3" id="KW-0804">Transcription</keyword>
<dbReference type="PANTHER" id="PTHR30146">
    <property type="entry name" value="LACI-RELATED TRANSCRIPTIONAL REPRESSOR"/>
    <property type="match status" value="1"/>
</dbReference>
<dbReference type="EMBL" id="JANJOU010000002">
    <property type="protein sequence ID" value="MCR0981044.1"/>
    <property type="molecule type" value="Genomic_DNA"/>
</dbReference>
<dbReference type="InterPro" id="IPR000843">
    <property type="entry name" value="HTH_LacI"/>
</dbReference>
<keyword evidence="2 5" id="KW-0238">DNA-binding</keyword>
<organism evidence="5 6">
    <name type="scientific">Roseomonas populi</name>
    <dbReference type="NCBI Taxonomy" id="3121582"/>
    <lineage>
        <taxon>Bacteria</taxon>
        <taxon>Pseudomonadati</taxon>
        <taxon>Pseudomonadota</taxon>
        <taxon>Alphaproteobacteria</taxon>
        <taxon>Acetobacterales</taxon>
        <taxon>Roseomonadaceae</taxon>
        <taxon>Roseomonas</taxon>
    </lineage>
</organism>
<accession>A0ABT1WYZ6</accession>
<keyword evidence="6" id="KW-1185">Reference proteome</keyword>
<dbReference type="PANTHER" id="PTHR30146:SF33">
    <property type="entry name" value="TRANSCRIPTIONAL REGULATOR"/>
    <property type="match status" value="1"/>
</dbReference>
<evidence type="ECO:0000259" key="4">
    <source>
        <dbReference type="PROSITE" id="PS50932"/>
    </source>
</evidence>
<evidence type="ECO:0000313" key="6">
    <source>
        <dbReference type="Proteomes" id="UP001524642"/>
    </source>
</evidence>
<dbReference type="Pfam" id="PF13377">
    <property type="entry name" value="Peripla_BP_3"/>
    <property type="match status" value="1"/>
</dbReference>
<evidence type="ECO:0000313" key="5">
    <source>
        <dbReference type="EMBL" id="MCR0981044.1"/>
    </source>
</evidence>
<dbReference type="RefSeq" id="WP_257714725.1">
    <property type="nucleotide sequence ID" value="NZ_JANJOU010000002.1"/>
</dbReference>
<dbReference type="Gene3D" id="1.10.260.40">
    <property type="entry name" value="lambda repressor-like DNA-binding domains"/>
    <property type="match status" value="1"/>
</dbReference>
<dbReference type="SMART" id="SM00354">
    <property type="entry name" value="HTH_LACI"/>
    <property type="match status" value="1"/>
</dbReference>
<dbReference type="GO" id="GO:0003677">
    <property type="term" value="F:DNA binding"/>
    <property type="evidence" value="ECO:0007669"/>
    <property type="project" value="UniProtKB-KW"/>
</dbReference>
<dbReference type="SUPFAM" id="SSF53822">
    <property type="entry name" value="Periplasmic binding protein-like I"/>
    <property type="match status" value="1"/>
</dbReference>
<dbReference type="InterPro" id="IPR028082">
    <property type="entry name" value="Peripla_BP_I"/>
</dbReference>
<dbReference type="PROSITE" id="PS50932">
    <property type="entry name" value="HTH_LACI_2"/>
    <property type="match status" value="1"/>
</dbReference>
<keyword evidence="1" id="KW-0805">Transcription regulation</keyword>
<protein>
    <submittedName>
        <fullName evidence="5">LacI family DNA-binding transcriptional regulator</fullName>
    </submittedName>
</protein>
<dbReference type="CDD" id="cd01392">
    <property type="entry name" value="HTH_LacI"/>
    <property type="match status" value="1"/>
</dbReference>
<dbReference type="SUPFAM" id="SSF47413">
    <property type="entry name" value="lambda repressor-like DNA-binding domains"/>
    <property type="match status" value="1"/>
</dbReference>
<evidence type="ECO:0000256" key="2">
    <source>
        <dbReference type="ARBA" id="ARBA00023125"/>
    </source>
</evidence>
<reference evidence="5 6" key="1">
    <citation type="submission" date="2022-06" db="EMBL/GenBank/DDBJ databases">
        <title>Roseomonas CN29.</title>
        <authorList>
            <person name="Cheng Y."/>
            <person name="He X."/>
        </authorList>
    </citation>
    <scope>NUCLEOTIDE SEQUENCE [LARGE SCALE GENOMIC DNA]</scope>
    <source>
        <strain evidence="5 6">CN29</strain>
    </source>
</reference>
<evidence type="ECO:0000256" key="1">
    <source>
        <dbReference type="ARBA" id="ARBA00023015"/>
    </source>
</evidence>
<sequence>MDQRLTTRRRRRMQRVTMAEVARAAEVSPSTVSLYLRKPGQVSPAVGARIARVVDALGYVPSLVAGGLAAAGSRAVSVIVPTIQNDFFANTISALQQSLEPAGLQLLLGNTDYDPAREERLVRTALSWAPAAVVLVGLEHGRGTMRLLLESSAPVFEIWECGGGPIDTAVGFHHREVGATALRHLAERGRRHFAFLGARMEEDRRARQRAEGFAAAAAAAGLAAPLILGAPERASTELGGRLLAEALSGRTRIDGIACSNDLMALGALFECQRRGIEVPGGLAVVGFGDLGFSASCVPPLTTIRPPGEAIGREVGRLIQERLAGAEPPARAGMIDLGFELVPRRSS</sequence>
<gene>
    <name evidence="5" type="ORF">NRP21_03165</name>
</gene>
<dbReference type="InterPro" id="IPR046335">
    <property type="entry name" value="LacI/GalR-like_sensor"/>
</dbReference>
<name>A0ABT1WYZ6_9PROT</name>
<dbReference type="CDD" id="cd01575">
    <property type="entry name" value="PBP1_GntR"/>
    <property type="match status" value="1"/>
</dbReference>
<dbReference type="InterPro" id="IPR010982">
    <property type="entry name" value="Lambda_DNA-bd_dom_sf"/>
</dbReference>
<evidence type="ECO:0000256" key="3">
    <source>
        <dbReference type="ARBA" id="ARBA00023163"/>
    </source>
</evidence>
<dbReference type="Proteomes" id="UP001524642">
    <property type="component" value="Unassembled WGS sequence"/>
</dbReference>